<organism evidence="2 3">
    <name type="scientific">Staphylococcus delphini</name>
    <dbReference type="NCBI Taxonomy" id="53344"/>
    <lineage>
        <taxon>Bacteria</taxon>
        <taxon>Bacillati</taxon>
        <taxon>Bacillota</taxon>
        <taxon>Bacilli</taxon>
        <taxon>Bacillales</taxon>
        <taxon>Staphylococcaceae</taxon>
        <taxon>Staphylococcus</taxon>
        <taxon>Staphylococcus intermedius group</taxon>
    </lineage>
</organism>
<name>A0A2A4GZ60_9STAP</name>
<dbReference type="InterPro" id="IPR028098">
    <property type="entry name" value="Glyco_trans_4-like_N"/>
</dbReference>
<accession>A0A2A4GZ60</accession>
<dbReference type="RefSeq" id="WP_096592237.1">
    <property type="nucleotide sequence ID" value="NZ_MWRM01000002.1"/>
</dbReference>
<dbReference type="AlphaFoldDB" id="A0A2A4GZ60"/>
<evidence type="ECO:0000259" key="1">
    <source>
        <dbReference type="Pfam" id="PF13439"/>
    </source>
</evidence>
<proteinExistence type="predicted"/>
<dbReference type="Pfam" id="PF13439">
    <property type="entry name" value="Glyco_transf_4"/>
    <property type="match status" value="1"/>
</dbReference>
<evidence type="ECO:0000313" key="3">
    <source>
        <dbReference type="Proteomes" id="UP000218335"/>
    </source>
</evidence>
<reference evidence="2 3" key="1">
    <citation type="journal article" date="2017" name="PLoS ONE">
        <title>Development of a real-time PCR for detection of Staphylococcus pseudintermedius using a novel automated comparison of whole-genome sequences.</title>
        <authorList>
            <person name="Verstappen K.M."/>
            <person name="Huijbregts L."/>
            <person name="Spaninks M."/>
            <person name="Wagenaar J.A."/>
            <person name="Fluit A.C."/>
            <person name="Duim B."/>
        </authorList>
    </citation>
    <scope>NUCLEOTIDE SEQUENCE [LARGE SCALE GENOMIC DNA]</scope>
    <source>
        <strain evidence="2 3">215070706401-1</strain>
    </source>
</reference>
<dbReference type="GO" id="GO:0016740">
    <property type="term" value="F:transferase activity"/>
    <property type="evidence" value="ECO:0007669"/>
    <property type="project" value="UniProtKB-KW"/>
</dbReference>
<protein>
    <submittedName>
        <fullName evidence="2">Glycosyltransferase WbuB</fullName>
    </submittedName>
</protein>
<evidence type="ECO:0000313" key="2">
    <source>
        <dbReference type="EMBL" id="PCF56129.1"/>
    </source>
</evidence>
<dbReference type="EMBL" id="MWUU01000004">
    <property type="protein sequence ID" value="PCF56129.1"/>
    <property type="molecule type" value="Genomic_DNA"/>
</dbReference>
<keyword evidence="2" id="KW-0808">Transferase</keyword>
<sequence>MKSKKLLMITQNFYPELGSAANRMKMLFKQFTNESVITHVLTTEPSYPNLELYQDQSYFDDEAVNRYENERIIRMHMIFEKQNKNLFARLMYYIEQYVRVRYYIFKHKHDYDYIYVTSPNIFIAWATLFMKKAKRPDYILEIRDLWPDSVNGIKGINLKLTWPLLKRLEKLMYQRADKIVINHQGFRQHIQQMLNKDKPIQFIPNSVSAEERFTEEKYKDFHVIYTGNIGYAQDVNHLIELFNGLNDNQVHITAIVYGVKAPKFRKAVQHLDYVTLKPAMSRKQCLKEISKHHIALSILNENETFLNVLPGKIVDAIGVNTLPVTNIGGKMAEDIHAFQIGFAEKKATPEILLDQILMYRDAPSYFEDQLKNVRQYRQQFLNWETNIKKLMSFLKE</sequence>
<comment type="caution">
    <text evidence="2">The sequence shown here is derived from an EMBL/GenBank/DDBJ whole genome shotgun (WGS) entry which is preliminary data.</text>
</comment>
<dbReference type="Proteomes" id="UP000218335">
    <property type="component" value="Unassembled WGS sequence"/>
</dbReference>
<dbReference type="CDD" id="cd03794">
    <property type="entry name" value="GT4_WbuB-like"/>
    <property type="match status" value="1"/>
</dbReference>
<dbReference type="Gene3D" id="3.40.50.2000">
    <property type="entry name" value="Glycogen Phosphorylase B"/>
    <property type="match status" value="1"/>
</dbReference>
<dbReference type="SUPFAM" id="SSF53756">
    <property type="entry name" value="UDP-Glycosyltransferase/glycogen phosphorylase"/>
    <property type="match status" value="1"/>
</dbReference>
<gene>
    <name evidence="2" type="ORF">B5C08_04170</name>
</gene>
<feature type="domain" description="Glycosyltransferase subfamily 4-like N-terminal" evidence="1">
    <location>
        <begin position="87"/>
        <end position="210"/>
    </location>
</feature>